<gene>
    <name evidence="1" type="primary">LOC496839</name>
</gene>
<dbReference type="EMBL" id="BC088547">
    <property type="protein sequence ID" value="AAH88547.1"/>
    <property type="molecule type" value="mRNA"/>
</dbReference>
<dbReference type="HOGENOM" id="CLU_041018_0_2_1"/>
<accession>Q5M7N1</accession>
<proteinExistence type="evidence at transcript level"/>
<dbReference type="AlphaFoldDB" id="Q5M7N1"/>
<evidence type="ECO:0000313" key="1">
    <source>
        <dbReference type="EMBL" id="AAH88547.1"/>
    </source>
</evidence>
<protein>
    <submittedName>
        <fullName evidence="1">Hypothetical LOC496839</fullName>
    </submittedName>
</protein>
<sequence>MNLSFFDQFMSPTLLGVPLIAIAMLIP</sequence>
<reference evidence="1" key="1">
    <citation type="submission" date="2004-12" db="EMBL/GenBank/DDBJ databases">
        <authorList>
            <consortium name="NIH - Xenopus Gene Collection (XGC) project"/>
        </authorList>
    </citation>
    <scope>NUCLEOTIDE SEQUENCE [LARGE SCALE MRNA]</scope>
    <source>
        <tissue evidence="1">Embryo</tissue>
    </source>
</reference>
<organism evidence="1">
    <name type="scientific">Xenopus tropicalis</name>
    <name type="common">Western clawed frog</name>
    <name type="synonym">Silurana tropicalis</name>
    <dbReference type="NCBI Taxonomy" id="8364"/>
    <lineage>
        <taxon>Eukaryota</taxon>
        <taxon>Metazoa</taxon>
        <taxon>Chordata</taxon>
        <taxon>Craniata</taxon>
        <taxon>Vertebrata</taxon>
        <taxon>Euteleostomi</taxon>
        <taxon>Amphibia</taxon>
        <taxon>Batrachia</taxon>
        <taxon>Anura</taxon>
        <taxon>Pipoidea</taxon>
        <taxon>Pipidae</taxon>
        <taxon>Xenopodinae</taxon>
        <taxon>Xenopus</taxon>
        <taxon>Silurana</taxon>
    </lineage>
</organism>
<name>Q5M7N1_XENTR</name>